<dbReference type="STRING" id="1246581.A0A2H9TJ00"/>
<organism evidence="10 11">
    <name type="scientific">Paramicrosporidium saccamoebae</name>
    <dbReference type="NCBI Taxonomy" id="1246581"/>
    <lineage>
        <taxon>Eukaryota</taxon>
        <taxon>Fungi</taxon>
        <taxon>Fungi incertae sedis</taxon>
        <taxon>Cryptomycota</taxon>
        <taxon>Cryptomycota incertae sedis</taxon>
        <taxon>Paramicrosporidium</taxon>
    </lineage>
</organism>
<keyword evidence="3 8" id="KW-0813">Transport</keyword>
<evidence type="ECO:0000313" key="10">
    <source>
        <dbReference type="EMBL" id="PJF17734.1"/>
    </source>
</evidence>
<keyword evidence="5 8" id="KW-0812">Transmembrane</keyword>
<feature type="transmembrane region" description="Helical" evidence="9">
    <location>
        <begin position="52"/>
        <end position="77"/>
    </location>
</feature>
<evidence type="ECO:0000256" key="1">
    <source>
        <dbReference type="ARBA" id="ARBA00004651"/>
    </source>
</evidence>
<dbReference type="OrthoDB" id="3222at2759"/>
<feature type="transmembrane region" description="Helical" evidence="9">
    <location>
        <begin position="129"/>
        <end position="149"/>
    </location>
</feature>
<keyword evidence="4" id="KW-1003">Cell membrane</keyword>
<evidence type="ECO:0000256" key="5">
    <source>
        <dbReference type="ARBA" id="ARBA00022692"/>
    </source>
</evidence>
<evidence type="ECO:0000256" key="7">
    <source>
        <dbReference type="ARBA" id="ARBA00023136"/>
    </source>
</evidence>
<dbReference type="PANTHER" id="PTHR19139">
    <property type="entry name" value="AQUAPORIN TRANSPORTER"/>
    <property type="match status" value="1"/>
</dbReference>
<evidence type="ECO:0000256" key="6">
    <source>
        <dbReference type="ARBA" id="ARBA00022989"/>
    </source>
</evidence>
<dbReference type="InterPro" id="IPR022357">
    <property type="entry name" value="MIP_CS"/>
</dbReference>
<proteinExistence type="inferred from homology"/>
<evidence type="ECO:0000256" key="4">
    <source>
        <dbReference type="ARBA" id="ARBA00022475"/>
    </source>
</evidence>
<evidence type="ECO:0000313" key="11">
    <source>
        <dbReference type="Proteomes" id="UP000240830"/>
    </source>
</evidence>
<comment type="similarity">
    <text evidence="2 8">Belongs to the MIP/aquaporin (TC 1.A.8) family.</text>
</comment>
<dbReference type="PRINTS" id="PR00783">
    <property type="entry name" value="MINTRINSICP"/>
</dbReference>
<keyword evidence="7 9" id="KW-0472">Membrane</keyword>
<dbReference type="PANTHER" id="PTHR19139:SF199">
    <property type="entry name" value="MIP17260P"/>
    <property type="match status" value="1"/>
</dbReference>
<evidence type="ECO:0000256" key="8">
    <source>
        <dbReference type="RuleBase" id="RU000477"/>
    </source>
</evidence>
<dbReference type="AlphaFoldDB" id="A0A2H9TJ00"/>
<keyword evidence="11" id="KW-1185">Reference proteome</keyword>
<name>A0A2H9TJ00_9FUNG</name>
<accession>A0A2H9TJ00</accession>
<dbReference type="Proteomes" id="UP000240830">
    <property type="component" value="Unassembled WGS sequence"/>
</dbReference>
<dbReference type="PROSITE" id="PS00221">
    <property type="entry name" value="MIP"/>
    <property type="match status" value="1"/>
</dbReference>
<feature type="transmembrane region" description="Helical" evidence="9">
    <location>
        <begin position="226"/>
        <end position="246"/>
    </location>
</feature>
<dbReference type="Pfam" id="PF00230">
    <property type="entry name" value="MIP"/>
    <property type="match status" value="1"/>
</dbReference>
<gene>
    <name evidence="10" type="ORF">PSACC_02451</name>
</gene>
<feature type="transmembrane region" description="Helical" evidence="9">
    <location>
        <begin position="183"/>
        <end position="206"/>
    </location>
</feature>
<feature type="transmembrane region" description="Helical" evidence="9">
    <location>
        <begin position="12"/>
        <end position="32"/>
    </location>
</feature>
<comment type="subcellular location">
    <subcellularLocation>
        <location evidence="1">Cell membrane</location>
        <topology evidence="1">Multi-pass membrane protein</topology>
    </subcellularLocation>
</comment>
<dbReference type="SUPFAM" id="SSF81338">
    <property type="entry name" value="Aquaporin-like"/>
    <property type="match status" value="1"/>
</dbReference>
<sequence length="249" mass="26130">MPKIDAHYMRRVAAEFLVTYLFIFTICCNGLNDARSGGVGGDVRSGVSTGFAAVALIYCFGGLSGAHFNPAVTVGAMVGQKMDFLTGSIYIGVQTLAGMAAVASLIALFPEAKGATLKALQLSVPEGVSTWQVVAMEFVLSFMLVMVIYGSAMGLKTVITDTDIESQDEKAELISINKMRLNFAPIAIGLALGYLCFLGGSISGGAFNPSRATAPVILEGKFTGLWMYWIGDCAGGAAAALVYNYVLTN</sequence>
<dbReference type="InterPro" id="IPR000425">
    <property type="entry name" value="MIP"/>
</dbReference>
<dbReference type="GO" id="GO:0005886">
    <property type="term" value="C:plasma membrane"/>
    <property type="evidence" value="ECO:0007669"/>
    <property type="project" value="UniProtKB-SubCell"/>
</dbReference>
<evidence type="ECO:0000256" key="2">
    <source>
        <dbReference type="ARBA" id="ARBA00006175"/>
    </source>
</evidence>
<dbReference type="InterPro" id="IPR034294">
    <property type="entry name" value="Aquaporin_transptr"/>
</dbReference>
<evidence type="ECO:0000256" key="9">
    <source>
        <dbReference type="SAM" id="Phobius"/>
    </source>
</evidence>
<dbReference type="GO" id="GO:0015250">
    <property type="term" value="F:water channel activity"/>
    <property type="evidence" value="ECO:0007669"/>
    <property type="project" value="TreeGrafter"/>
</dbReference>
<evidence type="ECO:0000256" key="3">
    <source>
        <dbReference type="ARBA" id="ARBA00022448"/>
    </source>
</evidence>
<dbReference type="InterPro" id="IPR023271">
    <property type="entry name" value="Aquaporin-like"/>
</dbReference>
<keyword evidence="6 9" id="KW-1133">Transmembrane helix</keyword>
<feature type="transmembrane region" description="Helical" evidence="9">
    <location>
        <begin position="89"/>
        <end position="109"/>
    </location>
</feature>
<dbReference type="Gene3D" id="1.20.1080.10">
    <property type="entry name" value="Glycerol uptake facilitator protein"/>
    <property type="match status" value="1"/>
</dbReference>
<reference evidence="10 11" key="1">
    <citation type="submission" date="2016-10" db="EMBL/GenBank/DDBJ databases">
        <title>The genome of Paramicrosporidium saccamoebae is the missing link in understanding Cryptomycota and Microsporidia evolution.</title>
        <authorList>
            <person name="Quandt C.A."/>
            <person name="Beaudet D."/>
            <person name="Corsaro D."/>
            <person name="Michel R."/>
            <person name="Corradi N."/>
            <person name="James T."/>
        </authorList>
    </citation>
    <scope>NUCLEOTIDE SEQUENCE [LARGE SCALE GENOMIC DNA]</scope>
    <source>
        <strain evidence="10 11">KSL3</strain>
    </source>
</reference>
<protein>
    <submittedName>
        <fullName evidence="10">Uncharacterized protein</fullName>
    </submittedName>
</protein>
<dbReference type="EMBL" id="MTSL01000161">
    <property type="protein sequence ID" value="PJF17734.1"/>
    <property type="molecule type" value="Genomic_DNA"/>
</dbReference>
<comment type="caution">
    <text evidence="10">The sequence shown here is derived from an EMBL/GenBank/DDBJ whole genome shotgun (WGS) entry which is preliminary data.</text>
</comment>